<dbReference type="EMBL" id="CP051139">
    <property type="protein sequence ID" value="QIW96280.1"/>
    <property type="molecule type" value="Genomic_DNA"/>
</dbReference>
<dbReference type="OrthoDB" id="5598852at2759"/>
<evidence type="ECO:0000313" key="3">
    <source>
        <dbReference type="Proteomes" id="UP000503462"/>
    </source>
</evidence>
<dbReference type="Gene3D" id="3.90.1200.10">
    <property type="match status" value="1"/>
</dbReference>
<accession>A0A6H0XNQ1</accession>
<dbReference type="InterPro" id="IPR011009">
    <property type="entry name" value="Kinase-like_dom_sf"/>
</dbReference>
<dbReference type="Pfam" id="PF01636">
    <property type="entry name" value="APH"/>
    <property type="match status" value="1"/>
</dbReference>
<reference evidence="2 3" key="1">
    <citation type="journal article" date="2016" name="Sci. Rep.">
        <title>Peltaster fructicola genome reveals evolution from an invasive phytopathogen to an ectophytic parasite.</title>
        <authorList>
            <person name="Xu C."/>
            <person name="Chen H."/>
            <person name="Gleason M.L."/>
            <person name="Xu J.R."/>
            <person name="Liu H."/>
            <person name="Zhang R."/>
            <person name="Sun G."/>
        </authorList>
    </citation>
    <scope>NUCLEOTIDE SEQUENCE [LARGE SCALE GENOMIC DNA]</scope>
    <source>
        <strain evidence="2 3">LNHT1506</strain>
    </source>
</reference>
<gene>
    <name evidence="2" type="ORF">AMS68_001798</name>
</gene>
<feature type="domain" description="Aminoglycoside phosphotransferase" evidence="1">
    <location>
        <begin position="65"/>
        <end position="128"/>
    </location>
</feature>
<proteinExistence type="predicted"/>
<protein>
    <recommendedName>
        <fullName evidence="1">Aminoglycoside phosphotransferase domain-containing protein</fullName>
    </recommendedName>
</protein>
<dbReference type="Proteomes" id="UP000503462">
    <property type="component" value="Chromosome 1"/>
</dbReference>
<name>A0A6H0XNQ1_9PEZI</name>
<dbReference type="AlphaFoldDB" id="A0A6H0XNQ1"/>
<dbReference type="InterPro" id="IPR002575">
    <property type="entry name" value="Aminoglycoside_PTrfase"/>
</dbReference>
<evidence type="ECO:0000259" key="1">
    <source>
        <dbReference type="Pfam" id="PF01636"/>
    </source>
</evidence>
<sequence length="233" mass="25983">MSLMPGVVYNVLQQRQRGVTSESIKKLERLIEGLADVFARSWHLSELSISANGRIGRSLRSRLLKLSVDLPDSGLRRLARQAILAVDNGMLEQLPLVLTHGDLLPSNLVVDETTGELTGVIDWAEAEYLPFGLALYGLDHLLGVMSTSGQFVYYTQSELLRQLFWTRLIREVAALADARVLRAVMLARTVGVLLWHGYAWDDGKIERVVDAQRDAGELAYLRAFLQADSKPLL</sequence>
<organism evidence="2 3">
    <name type="scientific">Peltaster fructicola</name>
    <dbReference type="NCBI Taxonomy" id="286661"/>
    <lineage>
        <taxon>Eukaryota</taxon>
        <taxon>Fungi</taxon>
        <taxon>Dikarya</taxon>
        <taxon>Ascomycota</taxon>
        <taxon>Pezizomycotina</taxon>
        <taxon>Dothideomycetes</taxon>
        <taxon>Dothideomycetes incertae sedis</taxon>
        <taxon>Peltaster</taxon>
    </lineage>
</organism>
<evidence type="ECO:0000313" key="2">
    <source>
        <dbReference type="EMBL" id="QIW96280.1"/>
    </source>
</evidence>
<dbReference type="SUPFAM" id="SSF56112">
    <property type="entry name" value="Protein kinase-like (PK-like)"/>
    <property type="match status" value="1"/>
</dbReference>
<keyword evidence="3" id="KW-1185">Reference proteome</keyword>